<evidence type="ECO:0000256" key="12">
    <source>
        <dbReference type="ARBA" id="ARBA00023163"/>
    </source>
</evidence>
<sequence length="168" mass="19132">MAVLGVIKCQFSGTFAHMACADSDADRSEVSDQRPPNIRGLCDQANIALEELLIFCQCCWRHLSHYDKALFELCELTLNWRHAVPYALCQSCLRLKNQVEFLCFYEGTVTSLDVERESNTSIYSHEIKCLKCSRRLTYIEVQACVVNLEAFQKVKGGLRATCSMCRVF</sequence>
<evidence type="ECO:0000256" key="7">
    <source>
        <dbReference type="ARBA" id="ARBA00022771"/>
    </source>
</evidence>
<evidence type="ECO:0000256" key="3">
    <source>
        <dbReference type="ARBA" id="ARBA00022562"/>
    </source>
</evidence>
<evidence type="ECO:0000256" key="17">
    <source>
        <dbReference type="RuleBase" id="RU363123"/>
    </source>
</evidence>
<keyword evidence="8 16" id="KW-0862">Zinc</keyword>
<dbReference type="GO" id="GO:0052170">
    <property type="term" value="P:symbiont-mediated suppression of host innate immune response"/>
    <property type="evidence" value="ECO:0007669"/>
    <property type="project" value="UniProtKB-KW"/>
</dbReference>
<keyword evidence="6 16" id="KW-0479">Metal-binding</keyword>
<keyword evidence="12 16" id="KW-0804">Transcription</keyword>
<dbReference type="GO" id="GO:0008270">
    <property type="term" value="F:zinc ion binding"/>
    <property type="evidence" value="ECO:0007669"/>
    <property type="project" value="UniProtKB-KW"/>
</dbReference>
<comment type="similarity">
    <text evidence="1 16 17">Belongs to the papillomaviridae E6 protein family.</text>
</comment>
<evidence type="ECO:0000256" key="10">
    <source>
        <dbReference type="ARBA" id="ARBA00023125"/>
    </source>
</evidence>
<comment type="subcellular location">
    <subcellularLocation>
        <location evidence="16 17">Host cytoplasm</location>
    </subcellularLocation>
    <subcellularLocation>
        <location evidence="16 17">Host nucleus</location>
    </subcellularLocation>
</comment>
<keyword evidence="13 16" id="KW-1035">Host cytoplasm</keyword>
<evidence type="ECO:0000256" key="9">
    <source>
        <dbReference type="ARBA" id="ARBA00023015"/>
    </source>
</evidence>
<comment type="function">
    <text evidence="16">Plays a major role in the induction and maintenance of cellular transformation. E6 associates with host UBE3A/E6-AP ubiquitin-protein ligase and modulates its activity. Protects host keratinocytes from apoptosis by mediating the degradation of host BAK1. May also inhibit host immune response.</text>
</comment>
<dbReference type="GO" id="GO:0003677">
    <property type="term" value="F:DNA binding"/>
    <property type="evidence" value="ECO:0007669"/>
    <property type="project" value="UniProtKB-UniRule"/>
</dbReference>
<keyword evidence="11 16" id="KW-0010">Activator</keyword>
<keyword evidence="2 16" id="KW-0244">Early protein</keyword>
<evidence type="ECO:0000256" key="6">
    <source>
        <dbReference type="ARBA" id="ARBA00022723"/>
    </source>
</evidence>
<evidence type="ECO:0000256" key="2">
    <source>
        <dbReference type="ARBA" id="ARBA00022518"/>
    </source>
</evidence>
<dbReference type="GO" id="GO:0039648">
    <property type="term" value="P:symbiont-mediated perturbation of host ubiquitin-like protein modification"/>
    <property type="evidence" value="ECO:0007669"/>
    <property type="project" value="UniProtKB-UniRule"/>
</dbReference>
<gene>
    <name evidence="16" type="primary">E6</name>
</gene>
<feature type="zinc finger region" evidence="16">
    <location>
        <begin position="129"/>
        <end position="165"/>
    </location>
</feature>
<keyword evidence="9 16" id="KW-0805">Transcription regulation</keyword>
<evidence type="ECO:0000256" key="4">
    <source>
        <dbReference type="ARBA" id="ARBA00022581"/>
    </source>
</evidence>
<dbReference type="InterPro" id="IPR038575">
    <property type="entry name" value="E6_sf"/>
</dbReference>
<proteinExistence type="inferred from homology"/>
<dbReference type="GO" id="GO:0052150">
    <property type="term" value="P:symbiont-mediated perturbation of host apoptosis"/>
    <property type="evidence" value="ECO:0007669"/>
    <property type="project" value="UniProtKB-KW"/>
</dbReference>
<dbReference type="GO" id="GO:0039502">
    <property type="term" value="P:symbiont-mediated suppression of host type I interferon-mediated signaling pathway"/>
    <property type="evidence" value="ECO:0007669"/>
    <property type="project" value="UniProtKB-UniRule"/>
</dbReference>
<evidence type="ECO:0000256" key="8">
    <source>
        <dbReference type="ARBA" id="ARBA00022833"/>
    </source>
</evidence>
<keyword evidence="4 16" id="KW-0945">Host-virus interaction</keyword>
<comment type="subunit">
    <text evidence="16">Forms homodimers. Interacts with ubiquitin-protein ligase UBE3A/E6-AP; this interaction stimulates UBE3A ubiquitin activity. Interacts with host BAK1.</text>
</comment>
<dbReference type="GO" id="GO:0006351">
    <property type="term" value="P:DNA-templated transcription"/>
    <property type="evidence" value="ECO:0007669"/>
    <property type="project" value="UniProtKB-UniRule"/>
</dbReference>
<dbReference type="HAMAP" id="MF_04006">
    <property type="entry name" value="HPV_E6"/>
    <property type="match status" value="1"/>
</dbReference>
<dbReference type="Pfam" id="PF00518">
    <property type="entry name" value="E6"/>
    <property type="match status" value="1"/>
</dbReference>
<evidence type="ECO:0000256" key="11">
    <source>
        <dbReference type="ARBA" id="ARBA00023159"/>
    </source>
</evidence>
<organism evidence="18">
    <name type="scientific">Mops bat papillomavirus</name>
    <dbReference type="NCBI Taxonomy" id="3141892"/>
    <lineage>
        <taxon>Viruses</taxon>
        <taxon>Monodnaviria</taxon>
        <taxon>Shotokuvirae</taxon>
        <taxon>Cossaviricota</taxon>
        <taxon>Papovaviricetes</taxon>
        <taxon>Zurhausenvirales</taxon>
        <taxon>Papillomaviridae</taxon>
    </lineage>
</organism>
<reference evidence="18" key="2">
    <citation type="submission" date="2024-02" db="EMBL/GenBank/DDBJ databases">
        <authorList>
            <person name="Hu B."/>
        </authorList>
    </citation>
    <scope>NUCLEOTIDE SEQUENCE</scope>
    <source>
        <strain evidence="18">9A/Kenya/BAT0636/2015</strain>
    </source>
</reference>
<evidence type="ECO:0000256" key="15">
    <source>
        <dbReference type="ARBA" id="ARBA00023323"/>
    </source>
</evidence>
<keyword evidence="14 16" id="KW-0899">Viral immunoevasion</keyword>
<dbReference type="SUPFAM" id="SSF161229">
    <property type="entry name" value="E6 C-terminal domain-like"/>
    <property type="match status" value="2"/>
</dbReference>
<dbReference type="EMBL" id="PP711996">
    <property type="protein sequence ID" value="XBH24141.1"/>
    <property type="molecule type" value="Genomic_DNA"/>
</dbReference>
<dbReference type="InterPro" id="IPR001334">
    <property type="entry name" value="E6"/>
</dbReference>
<keyword evidence="7 16" id="KW-0863">Zinc-finger</keyword>
<evidence type="ECO:0000256" key="5">
    <source>
        <dbReference type="ARBA" id="ARBA00022632"/>
    </source>
</evidence>
<evidence type="ECO:0000256" key="13">
    <source>
        <dbReference type="ARBA" id="ARBA00023200"/>
    </source>
</evidence>
<dbReference type="GO" id="GO:0006355">
    <property type="term" value="P:regulation of DNA-templated transcription"/>
    <property type="evidence" value="ECO:0007669"/>
    <property type="project" value="UniProtKB-UniRule"/>
</dbReference>
<dbReference type="GO" id="GO:0030430">
    <property type="term" value="C:host cell cytoplasm"/>
    <property type="evidence" value="ECO:0007669"/>
    <property type="project" value="UniProtKB-SubCell"/>
</dbReference>
<feature type="zinc finger region" evidence="16">
    <location>
        <begin position="56"/>
        <end position="92"/>
    </location>
</feature>
<keyword evidence="15 16" id="KW-1119">Modulation of host cell apoptosis by virus</keyword>
<name>A0AAU7E413_9PAPI</name>
<comment type="caution">
    <text evidence="16">Lacks conserved residue(s) required for the propagation of feature annotation.</text>
</comment>
<dbReference type="GO" id="GO:0042025">
    <property type="term" value="C:host cell nucleus"/>
    <property type="evidence" value="ECO:0007669"/>
    <property type="project" value="UniProtKB-SubCell"/>
</dbReference>
<evidence type="ECO:0000256" key="1">
    <source>
        <dbReference type="ARBA" id="ARBA00006346"/>
    </source>
</evidence>
<reference evidence="18" key="1">
    <citation type="journal article" date="2024" name="Microbiome">
        <title>Substantial viral diversity in bats and rodents from East Africa: insights into evolution, recombination, and cocirculation.</title>
        <authorList>
            <person name="Wang D."/>
            <person name="Yang X."/>
            <person name="Ren Z."/>
            <person name="Hu B."/>
            <person name="Zhao H."/>
            <person name="Yang K."/>
            <person name="Shi P."/>
            <person name="Zhang Z."/>
            <person name="Feng Q."/>
            <person name="Nawenja C.V."/>
            <person name="Obanda V."/>
            <person name="Robert K."/>
            <person name="Nalikka B."/>
            <person name="Waruhiu C.N."/>
            <person name="Ochola G.O."/>
            <person name="Onyuok S.O."/>
            <person name="Ochieng H."/>
            <person name="Li B."/>
            <person name="Zhu Y."/>
            <person name="Si H."/>
            <person name="Yin J."/>
            <person name="Kristiansen K."/>
            <person name="Jin X."/>
            <person name="Xu X."/>
            <person name="Xiao M."/>
            <person name="Agwanda B."/>
            <person name="Ommeh S."/>
            <person name="Li J."/>
            <person name="Shi Z.L."/>
        </authorList>
    </citation>
    <scope>NUCLEOTIDE SEQUENCE</scope>
    <source>
        <strain evidence="18">9A/Kenya/BAT0636/2015</strain>
    </source>
</reference>
<protein>
    <recommendedName>
        <fullName evidence="16 17">Protein E6</fullName>
    </recommendedName>
</protein>
<dbReference type="Gene3D" id="3.30.240.40">
    <property type="entry name" value="E6 early regulatory protein"/>
    <property type="match status" value="2"/>
</dbReference>
<evidence type="ECO:0000256" key="14">
    <source>
        <dbReference type="ARBA" id="ARBA00023280"/>
    </source>
</evidence>
<keyword evidence="10 16" id="KW-0238">DNA-binding</keyword>
<accession>A0AAU7E413</accession>
<evidence type="ECO:0000256" key="16">
    <source>
        <dbReference type="HAMAP-Rule" id="MF_04006"/>
    </source>
</evidence>
<keyword evidence="3 16" id="KW-1048">Host nucleus</keyword>
<evidence type="ECO:0000313" key="18">
    <source>
        <dbReference type="EMBL" id="XBH24141.1"/>
    </source>
</evidence>
<keyword evidence="5 16" id="KW-1090">Inhibition of host innate immune response by virus</keyword>